<evidence type="ECO:0000313" key="1">
    <source>
        <dbReference type="EMBL" id="GGU92989.1"/>
    </source>
</evidence>
<organism evidence="1 2">
    <name type="scientific">Streptomyces filipinensis</name>
    <dbReference type="NCBI Taxonomy" id="66887"/>
    <lineage>
        <taxon>Bacteria</taxon>
        <taxon>Bacillati</taxon>
        <taxon>Actinomycetota</taxon>
        <taxon>Actinomycetes</taxon>
        <taxon>Kitasatosporales</taxon>
        <taxon>Streptomycetaceae</taxon>
        <taxon>Streptomyces</taxon>
    </lineage>
</organism>
<name>A0A918IAX9_9ACTN</name>
<reference evidence="1" key="1">
    <citation type="journal article" date="2014" name="Int. J. Syst. Evol. Microbiol.">
        <title>Complete genome sequence of Corynebacterium casei LMG S-19264T (=DSM 44701T), isolated from a smear-ripened cheese.</title>
        <authorList>
            <consortium name="US DOE Joint Genome Institute (JGI-PGF)"/>
            <person name="Walter F."/>
            <person name="Albersmeier A."/>
            <person name="Kalinowski J."/>
            <person name="Ruckert C."/>
        </authorList>
    </citation>
    <scope>NUCLEOTIDE SEQUENCE</scope>
    <source>
        <strain evidence="1">JCM 4369</strain>
    </source>
</reference>
<sequence>MVSWVPGIGIWPRPVESGIWRIQSGLLTLVRLLNAGVDGPGHQGRSKADAGAAVVATLSAARTAPSAEIVPVRRRGV</sequence>
<dbReference type="AlphaFoldDB" id="A0A918IAX9"/>
<dbReference type="Proteomes" id="UP000618795">
    <property type="component" value="Unassembled WGS sequence"/>
</dbReference>
<evidence type="ECO:0000313" key="2">
    <source>
        <dbReference type="Proteomes" id="UP000618795"/>
    </source>
</evidence>
<dbReference type="EMBL" id="BMTD01000005">
    <property type="protein sequence ID" value="GGU92989.1"/>
    <property type="molecule type" value="Genomic_DNA"/>
</dbReference>
<keyword evidence="2" id="KW-1185">Reference proteome</keyword>
<proteinExistence type="predicted"/>
<protein>
    <submittedName>
        <fullName evidence="1">Uncharacterized protein</fullName>
    </submittedName>
</protein>
<gene>
    <name evidence="1" type="ORF">GCM10010260_29730</name>
</gene>
<accession>A0A918IAX9</accession>
<reference evidence="1" key="2">
    <citation type="submission" date="2020-09" db="EMBL/GenBank/DDBJ databases">
        <authorList>
            <person name="Sun Q."/>
            <person name="Ohkuma M."/>
        </authorList>
    </citation>
    <scope>NUCLEOTIDE SEQUENCE</scope>
    <source>
        <strain evidence="1">JCM 4369</strain>
    </source>
</reference>
<comment type="caution">
    <text evidence="1">The sequence shown here is derived from an EMBL/GenBank/DDBJ whole genome shotgun (WGS) entry which is preliminary data.</text>
</comment>